<dbReference type="Proteomes" id="UP000789860">
    <property type="component" value="Unassembled WGS sequence"/>
</dbReference>
<keyword evidence="2" id="KW-1185">Reference proteome</keyword>
<name>A0ACA9K5G4_9GLOM</name>
<reference evidence="1" key="1">
    <citation type="submission" date="2021-06" db="EMBL/GenBank/DDBJ databases">
        <authorList>
            <person name="Kallberg Y."/>
            <person name="Tangrot J."/>
            <person name="Rosling A."/>
        </authorList>
    </citation>
    <scope>NUCLEOTIDE SEQUENCE</scope>
    <source>
        <strain evidence="1">AU212A</strain>
    </source>
</reference>
<accession>A0ACA9K5G4</accession>
<evidence type="ECO:0000313" key="1">
    <source>
        <dbReference type="EMBL" id="CAG8453699.1"/>
    </source>
</evidence>
<gene>
    <name evidence="1" type="ORF">SCALOS_LOCUS1304</name>
</gene>
<comment type="caution">
    <text evidence="1">The sequence shown here is derived from an EMBL/GenBank/DDBJ whole genome shotgun (WGS) entry which is preliminary data.</text>
</comment>
<organism evidence="1 2">
    <name type="scientific">Scutellospora calospora</name>
    <dbReference type="NCBI Taxonomy" id="85575"/>
    <lineage>
        <taxon>Eukaryota</taxon>
        <taxon>Fungi</taxon>
        <taxon>Fungi incertae sedis</taxon>
        <taxon>Mucoromycota</taxon>
        <taxon>Glomeromycotina</taxon>
        <taxon>Glomeromycetes</taxon>
        <taxon>Diversisporales</taxon>
        <taxon>Gigasporaceae</taxon>
        <taxon>Scutellospora</taxon>
    </lineage>
</organism>
<proteinExistence type="predicted"/>
<dbReference type="EMBL" id="CAJVPM010000869">
    <property type="protein sequence ID" value="CAG8453699.1"/>
    <property type="molecule type" value="Genomic_DNA"/>
</dbReference>
<sequence length="48" mass="5624">MIEDDTIDEFITWPKGKENSDPELLENVLNCQSRISLTFYNSTRSLYP</sequence>
<evidence type="ECO:0000313" key="2">
    <source>
        <dbReference type="Proteomes" id="UP000789860"/>
    </source>
</evidence>
<protein>
    <submittedName>
        <fullName evidence="1">2012_t:CDS:1</fullName>
    </submittedName>
</protein>